<dbReference type="Pfam" id="PF10076">
    <property type="entry name" value="Phage_Mu_Gp48"/>
    <property type="match status" value="1"/>
</dbReference>
<gene>
    <name evidence="1" type="ORF">G8N95_001768</name>
</gene>
<name>A0A749Z6X2_SALER</name>
<dbReference type="InterPro" id="IPR018755">
    <property type="entry name" value="Phage_Mu_Gp48"/>
</dbReference>
<reference evidence="1" key="2">
    <citation type="submission" date="2020-02" db="EMBL/GenBank/DDBJ databases">
        <authorList>
            <consortium name="NCBI Pathogen Detection Project"/>
        </authorList>
    </citation>
    <scope>NUCLEOTIDE SEQUENCE</scope>
    <source>
        <strain evidence="1">MA.GW_S01608-07</strain>
    </source>
</reference>
<sequence>MGVITPHQRALLQLLPRGKAWNKASGSTLSELCRALSEPTARVNETATQLLRERFPSQAVLLLEDWETFLGLPDCTSGEDNIETRQMAAGAKHRMWPSLNVLFYKKLAKRYGYDIEITPDPDNQYISLINVKGGVKWRNATVLDNCLTPLRVYDSGILECLLEKYKPAHQEFRFIYSE</sequence>
<protein>
    <submittedName>
        <fullName evidence="1">DUF2313 domain-containing protein</fullName>
    </submittedName>
</protein>
<evidence type="ECO:0000313" key="1">
    <source>
        <dbReference type="EMBL" id="HAF6041123.1"/>
    </source>
</evidence>
<comment type="caution">
    <text evidence="1">The sequence shown here is derived from an EMBL/GenBank/DDBJ whole genome shotgun (WGS) entry which is preliminary data.</text>
</comment>
<dbReference type="AlphaFoldDB" id="A0A749Z6X2"/>
<organism evidence="1">
    <name type="scientific">Salmonella enterica</name>
    <name type="common">Salmonella choleraesuis</name>
    <dbReference type="NCBI Taxonomy" id="28901"/>
    <lineage>
        <taxon>Bacteria</taxon>
        <taxon>Pseudomonadati</taxon>
        <taxon>Pseudomonadota</taxon>
        <taxon>Gammaproteobacteria</taxon>
        <taxon>Enterobacterales</taxon>
        <taxon>Enterobacteriaceae</taxon>
        <taxon>Salmonella</taxon>
    </lineage>
</organism>
<accession>A0A749Z6X2</accession>
<reference evidence="1" key="1">
    <citation type="journal article" date="2018" name="Genome Biol.">
        <title>SKESA: strategic k-mer extension for scrupulous assemblies.</title>
        <authorList>
            <person name="Souvorov A."/>
            <person name="Agarwala R."/>
            <person name="Lipman D.J."/>
        </authorList>
    </citation>
    <scope>NUCLEOTIDE SEQUENCE</scope>
    <source>
        <strain evidence="1">MA.GW_S01608-07</strain>
    </source>
</reference>
<dbReference type="EMBL" id="DAAVRS010000003">
    <property type="protein sequence ID" value="HAF6041123.1"/>
    <property type="molecule type" value="Genomic_DNA"/>
</dbReference>
<proteinExistence type="predicted"/>